<dbReference type="GO" id="GO:0003677">
    <property type="term" value="F:DNA binding"/>
    <property type="evidence" value="ECO:0007669"/>
    <property type="project" value="InterPro"/>
</dbReference>
<accession>B0MP26</accession>
<dbReference type="Proteomes" id="UP000005326">
    <property type="component" value="Unassembled WGS sequence"/>
</dbReference>
<dbReference type="Gene3D" id="1.20.58.1000">
    <property type="entry name" value="Metal-sensitive repressor, helix protomer"/>
    <property type="match status" value="1"/>
</dbReference>
<evidence type="ECO:0008006" key="3">
    <source>
        <dbReference type="Google" id="ProtNLM"/>
    </source>
</evidence>
<comment type="caution">
    <text evidence="1">The sequence shown here is derived from an EMBL/GenBank/DDBJ whole genome shotgun (WGS) entry which is preliminary data.</text>
</comment>
<dbReference type="GO" id="GO:0045892">
    <property type="term" value="P:negative regulation of DNA-templated transcription"/>
    <property type="evidence" value="ECO:0007669"/>
    <property type="project" value="UniProtKB-ARBA"/>
</dbReference>
<sequence>MSENKTIIKKVCPCCEKHTVRDEKHKKALLNRLKRIEGQVRGIEAMIENDAYCNDVLIQSAAVNAAMNAFNKELLASHIRGCVARDIREGRDEVIDELVTTLQKLMK</sequence>
<dbReference type="EMBL" id="ABCA03000047">
    <property type="protein sequence ID" value="EDS00663.1"/>
    <property type="molecule type" value="Genomic_DNA"/>
</dbReference>
<name>B0MP26_9FIRM</name>
<dbReference type="PANTHER" id="PTHR33677">
    <property type="entry name" value="TRANSCRIPTIONAL REPRESSOR FRMR-RELATED"/>
    <property type="match status" value="1"/>
</dbReference>
<reference evidence="1" key="2">
    <citation type="submission" date="2014-06" db="EMBL/GenBank/DDBJ databases">
        <title>Draft genome sequence of Eubacterium siraeum (DSM 15702).</title>
        <authorList>
            <person name="Sudarsanam P."/>
            <person name="Ley R."/>
            <person name="Guruge J."/>
            <person name="Turnbaugh P.J."/>
            <person name="Mahowald M."/>
            <person name="Liep D."/>
            <person name="Gordon J."/>
        </authorList>
    </citation>
    <scope>NUCLEOTIDE SEQUENCE</scope>
    <source>
        <strain evidence="1">DSM 15702</strain>
    </source>
</reference>
<protein>
    <recommendedName>
        <fullName evidence="3">Copper-sensing transcriptional repressor CsoR</fullName>
    </recommendedName>
</protein>
<evidence type="ECO:0000313" key="2">
    <source>
        <dbReference type="Proteomes" id="UP000005326"/>
    </source>
</evidence>
<dbReference type="Pfam" id="PF02583">
    <property type="entry name" value="Trns_repr_metal"/>
    <property type="match status" value="1"/>
</dbReference>
<dbReference type="CDD" id="cd10156">
    <property type="entry name" value="FpFrmR-Cterm-like_DUF156"/>
    <property type="match status" value="1"/>
</dbReference>
<gene>
    <name evidence="1" type="ORF">EUBSIR_01584</name>
</gene>
<dbReference type="AlphaFoldDB" id="B0MP26"/>
<dbReference type="InterPro" id="IPR003735">
    <property type="entry name" value="Metal_Tscrpt_repr"/>
</dbReference>
<dbReference type="GO" id="GO:0046872">
    <property type="term" value="F:metal ion binding"/>
    <property type="evidence" value="ECO:0007669"/>
    <property type="project" value="InterPro"/>
</dbReference>
<reference evidence="1" key="1">
    <citation type="submission" date="2007-10" db="EMBL/GenBank/DDBJ databases">
        <authorList>
            <person name="Fulton L."/>
            <person name="Clifton S."/>
            <person name="Fulton B."/>
            <person name="Xu J."/>
            <person name="Minx P."/>
            <person name="Pepin K.H."/>
            <person name="Johnson M."/>
            <person name="Thiruvilangam P."/>
            <person name="Bhonagiri V."/>
            <person name="Nash W.E."/>
            <person name="Mardis E.R."/>
            <person name="Wilson R.K."/>
        </authorList>
    </citation>
    <scope>NUCLEOTIDE SEQUENCE [LARGE SCALE GENOMIC DNA]</scope>
    <source>
        <strain evidence="1">DSM 15702</strain>
    </source>
</reference>
<organism evidence="1 2">
    <name type="scientific">[Eubacterium] siraeum DSM 15702</name>
    <dbReference type="NCBI Taxonomy" id="428128"/>
    <lineage>
        <taxon>Bacteria</taxon>
        <taxon>Bacillati</taxon>
        <taxon>Bacillota</taxon>
        <taxon>Clostridia</taxon>
        <taxon>Eubacteriales</taxon>
        <taxon>Oscillospiraceae</taxon>
        <taxon>Oscillospiraceae incertae sedis</taxon>
    </lineage>
</organism>
<dbReference type="InterPro" id="IPR038390">
    <property type="entry name" value="Metal_Tscrpt_repr_sf"/>
</dbReference>
<dbReference type="PANTHER" id="PTHR33677:SF3">
    <property type="entry name" value="COPPER-SENSING TRANSCRIPTIONAL REPRESSOR RICR"/>
    <property type="match status" value="1"/>
</dbReference>
<evidence type="ECO:0000313" key="1">
    <source>
        <dbReference type="EMBL" id="EDS00663.1"/>
    </source>
</evidence>
<proteinExistence type="predicted"/>
<keyword evidence="2" id="KW-1185">Reference proteome</keyword>